<proteinExistence type="predicted"/>
<protein>
    <submittedName>
        <fullName evidence="1">Uncharacterized protein</fullName>
    </submittedName>
</protein>
<dbReference type="OMA" id="KERCKPE"/>
<keyword evidence="2" id="KW-1185">Reference proteome</keyword>
<dbReference type="InterPro" id="IPR036397">
    <property type="entry name" value="RNaseH_sf"/>
</dbReference>
<dbReference type="Gene3D" id="3.30.420.10">
    <property type="entry name" value="Ribonuclease H-like superfamily/Ribonuclease H"/>
    <property type="match status" value="1"/>
</dbReference>
<name>A0A3Q0SUG6_AMPCI</name>
<reference evidence="1" key="1">
    <citation type="submission" date="2025-08" db="UniProtKB">
        <authorList>
            <consortium name="Ensembl"/>
        </authorList>
    </citation>
    <scope>IDENTIFICATION</scope>
</reference>
<evidence type="ECO:0000313" key="1">
    <source>
        <dbReference type="Ensembl" id="ENSACIP00000026377.1"/>
    </source>
</evidence>
<dbReference type="GO" id="GO:0003676">
    <property type="term" value="F:nucleic acid binding"/>
    <property type="evidence" value="ECO:0007669"/>
    <property type="project" value="InterPro"/>
</dbReference>
<dbReference type="Ensembl" id="ENSACIT00000027070.1">
    <property type="protein sequence ID" value="ENSACIP00000026377.1"/>
    <property type="gene ID" value="ENSACIG00000020454.1"/>
</dbReference>
<dbReference type="AlphaFoldDB" id="A0A3Q0SUG6"/>
<reference evidence="1" key="2">
    <citation type="submission" date="2025-09" db="UniProtKB">
        <authorList>
            <consortium name="Ensembl"/>
        </authorList>
    </citation>
    <scope>IDENTIFICATION</scope>
</reference>
<dbReference type="GeneTree" id="ENSGT01120000274078"/>
<sequence>IAPVNVWCTLKERCKPECLTPPTLRGSSGSAMLWGAFCWHGLSQFIPLGKMITANLYKVLLDDHLCRVKKHFYPDGKMH</sequence>
<accession>A0A3Q0SUG6</accession>
<organism evidence="1 2">
    <name type="scientific">Amphilophus citrinellus</name>
    <name type="common">Midas cichlid</name>
    <name type="synonym">Cichlasoma citrinellum</name>
    <dbReference type="NCBI Taxonomy" id="61819"/>
    <lineage>
        <taxon>Eukaryota</taxon>
        <taxon>Metazoa</taxon>
        <taxon>Chordata</taxon>
        <taxon>Craniata</taxon>
        <taxon>Vertebrata</taxon>
        <taxon>Euteleostomi</taxon>
        <taxon>Actinopterygii</taxon>
        <taxon>Neopterygii</taxon>
        <taxon>Teleostei</taxon>
        <taxon>Neoteleostei</taxon>
        <taxon>Acanthomorphata</taxon>
        <taxon>Ovalentaria</taxon>
        <taxon>Cichlomorphae</taxon>
        <taxon>Cichliformes</taxon>
        <taxon>Cichlidae</taxon>
        <taxon>New World cichlids</taxon>
        <taxon>Cichlasomatinae</taxon>
        <taxon>Heroini</taxon>
        <taxon>Amphilophus</taxon>
    </lineage>
</organism>
<dbReference type="Proteomes" id="UP000261340">
    <property type="component" value="Unplaced"/>
</dbReference>
<evidence type="ECO:0000313" key="2">
    <source>
        <dbReference type="Proteomes" id="UP000261340"/>
    </source>
</evidence>